<dbReference type="CDD" id="cd07067">
    <property type="entry name" value="HP_PGM_like"/>
    <property type="match status" value="1"/>
</dbReference>
<comment type="caution">
    <text evidence="1">The sequence shown here is derived from an EMBL/GenBank/DDBJ whole genome shotgun (WGS) entry which is preliminary data.</text>
</comment>
<dbReference type="InterPro" id="IPR029033">
    <property type="entry name" value="His_PPase_superfam"/>
</dbReference>
<dbReference type="GO" id="GO:0005737">
    <property type="term" value="C:cytoplasm"/>
    <property type="evidence" value="ECO:0007669"/>
    <property type="project" value="TreeGrafter"/>
</dbReference>
<dbReference type="EMBL" id="CAICTM010002226">
    <property type="protein sequence ID" value="CAB9528444.1"/>
    <property type="molecule type" value="Genomic_DNA"/>
</dbReference>
<dbReference type="Proteomes" id="UP001153069">
    <property type="component" value="Unassembled WGS sequence"/>
</dbReference>
<dbReference type="PANTHER" id="PTHR48100:SF1">
    <property type="entry name" value="HISTIDINE PHOSPHATASE FAMILY PROTEIN-RELATED"/>
    <property type="match status" value="1"/>
</dbReference>
<dbReference type="InterPro" id="IPR050275">
    <property type="entry name" value="PGM_Phosphatase"/>
</dbReference>
<dbReference type="InterPro" id="IPR013078">
    <property type="entry name" value="His_Pase_superF_clade-1"/>
</dbReference>
<accession>A0A9N8EYT8</accession>
<evidence type="ECO:0000313" key="1">
    <source>
        <dbReference type="EMBL" id="CAB9528444.1"/>
    </source>
</evidence>
<proteinExistence type="predicted"/>
<dbReference type="GO" id="GO:0016791">
    <property type="term" value="F:phosphatase activity"/>
    <property type="evidence" value="ECO:0007669"/>
    <property type="project" value="TreeGrafter"/>
</dbReference>
<name>A0A9N8EYT8_9STRA</name>
<evidence type="ECO:0000313" key="2">
    <source>
        <dbReference type="Proteomes" id="UP001153069"/>
    </source>
</evidence>
<gene>
    <name evidence="1" type="ORF">SEMRO_2228_G319890.1</name>
</gene>
<sequence length="333" mass="37362">MNLHGHPLHALRQQNDFKTVKSFIWNKVISSAVRTRAAVILALIVCLCSIFYSDASPADPSTSMSSAAAAHSEATLALAKKESAEHMHGMQELYDEMRKRPLIVKAYGLDDANAPADAIIVHFVRHGQGFHNLMADLASSQGREWVQFTNTPENPYVMPEIVDAPLTEKGRQQALLLQSVVKEMSTKPNLVVLSPNCRAIQTGLLVFEELLEAGIPFLAHEMVREETGIHVCDKRRPKSRQMKEFPQVDFGLLESDDDVIFRNDHRETKAEVGGRVYKFMEWLSGRDEKVVGVASHSGWLLTVFNGICECDEKLKGWFQTGEMRSVKLSFVRK</sequence>
<dbReference type="OrthoDB" id="496981at2759"/>
<dbReference type="AlphaFoldDB" id="A0A9N8EYT8"/>
<protein>
    <submittedName>
        <fullName evidence="1">Mutase-like protein</fullName>
    </submittedName>
</protein>
<organism evidence="1 2">
    <name type="scientific">Seminavis robusta</name>
    <dbReference type="NCBI Taxonomy" id="568900"/>
    <lineage>
        <taxon>Eukaryota</taxon>
        <taxon>Sar</taxon>
        <taxon>Stramenopiles</taxon>
        <taxon>Ochrophyta</taxon>
        <taxon>Bacillariophyta</taxon>
        <taxon>Bacillariophyceae</taxon>
        <taxon>Bacillariophycidae</taxon>
        <taxon>Naviculales</taxon>
        <taxon>Naviculaceae</taxon>
        <taxon>Seminavis</taxon>
    </lineage>
</organism>
<dbReference type="SUPFAM" id="SSF53254">
    <property type="entry name" value="Phosphoglycerate mutase-like"/>
    <property type="match status" value="1"/>
</dbReference>
<keyword evidence="2" id="KW-1185">Reference proteome</keyword>
<dbReference type="Gene3D" id="3.40.50.1240">
    <property type="entry name" value="Phosphoglycerate mutase-like"/>
    <property type="match status" value="1"/>
</dbReference>
<reference evidence="1" key="1">
    <citation type="submission" date="2020-06" db="EMBL/GenBank/DDBJ databases">
        <authorList>
            <consortium name="Plant Systems Biology data submission"/>
        </authorList>
    </citation>
    <scope>NUCLEOTIDE SEQUENCE</scope>
    <source>
        <strain evidence="1">D6</strain>
    </source>
</reference>
<dbReference type="PANTHER" id="PTHR48100">
    <property type="entry name" value="BROAD-SPECIFICITY PHOSPHATASE YOR283W-RELATED"/>
    <property type="match status" value="1"/>
</dbReference>
<dbReference type="Pfam" id="PF00300">
    <property type="entry name" value="His_Phos_1"/>
    <property type="match status" value="1"/>
</dbReference>